<evidence type="ECO:0000256" key="2">
    <source>
        <dbReference type="ARBA" id="ARBA00008569"/>
    </source>
</evidence>
<name>A0A669PLW5_PHACC</name>
<organism evidence="14 15">
    <name type="scientific">Phasianus colchicus</name>
    <name type="common">Common pheasant</name>
    <dbReference type="NCBI Taxonomy" id="9054"/>
    <lineage>
        <taxon>Eukaryota</taxon>
        <taxon>Metazoa</taxon>
        <taxon>Chordata</taxon>
        <taxon>Craniata</taxon>
        <taxon>Vertebrata</taxon>
        <taxon>Euteleostomi</taxon>
        <taxon>Archelosauria</taxon>
        <taxon>Archosauria</taxon>
        <taxon>Dinosauria</taxon>
        <taxon>Saurischia</taxon>
        <taxon>Theropoda</taxon>
        <taxon>Coelurosauria</taxon>
        <taxon>Aves</taxon>
        <taxon>Neognathae</taxon>
        <taxon>Galloanserae</taxon>
        <taxon>Galliformes</taxon>
        <taxon>Phasianidae</taxon>
        <taxon>Phasianinae</taxon>
        <taxon>Phasianus</taxon>
    </lineage>
</organism>
<comment type="catalytic activity">
    <reaction evidence="11">
        <text>4-demethyl-7-[(3S)-3-amino-3-carboxypropyl]wyosine(37) in tRNA(Phe) + S-adenosyl-L-methionine = 7-[(3S)-3-amino-3-carboxypropyl]wyosine(37) in tRNA(Phe) + S-adenosyl-L-homocysteine + H(+)</text>
        <dbReference type="Rhea" id="RHEA:36635"/>
        <dbReference type="Rhea" id="RHEA-COMP:10378"/>
        <dbReference type="Rhea" id="RHEA-COMP:10379"/>
        <dbReference type="ChEBI" id="CHEBI:15378"/>
        <dbReference type="ChEBI" id="CHEBI:57856"/>
        <dbReference type="ChEBI" id="CHEBI:59789"/>
        <dbReference type="ChEBI" id="CHEBI:73543"/>
        <dbReference type="ChEBI" id="CHEBI:73550"/>
        <dbReference type="EC" id="2.1.1.282"/>
    </reaction>
</comment>
<dbReference type="UniPathway" id="UPA00375"/>
<evidence type="ECO:0000256" key="9">
    <source>
        <dbReference type="ARBA" id="ARBA00025378"/>
    </source>
</evidence>
<dbReference type="KEGG" id="pcoc:116235969"/>
<dbReference type="Gene3D" id="3.30.1960.10">
    <property type="entry name" value="tRNA wybutosine-synthesizing-like"/>
    <property type="match status" value="1"/>
</dbReference>
<evidence type="ECO:0000256" key="10">
    <source>
        <dbReference type="ARBA" id="ARBA00030554"/>
    </source>
</evidence>
<keyword evidence="7" id="KW-0949">S-adenosyl-L-methionine</keyword>
<comment type="function">
    <text evidence="9">Probable S-adenosyl-L-methionine-dependent methyltransferase that acts as a component of the wybutosine biosynthesis pathway. Wybutosine is a hyper modified guanosine with a tricyclic base found at the 3'-position adjacent to the anticodon of eukaryotic phenylalanine tRNA.</text>
</comment>
<evidence type="ECO:0000259" key="13">
    <source>
        <dbReference type="Pfam" id="PF02676"/>
    </source>
</evidence>
<evidence type="ECO:0000256" key="7">
    <source>
        <dbReference type="ARBA" id="ARBA00022691"/>
    </source>
</evidence>
<evidence type="ECO:0000256" key="12">
    <source>
        <dbReference type="SAM" id="MobiDB-lite"/>
    </source>
</evidence>
<evidence type="ECO:0000313" key="14">
    <source>
        <dbReference type="Ensembl" id="ENSPCLP00000007368.1"/>
    </source>
</evidence>
<dbReference type="GO" id="GO:0008168">
    <property type="term" value="F:methyltransferase activity"/>
    <property type="evidence" value="ECO:0007669"/>
    <property type="project" value="UniProtKB-KW"/>
</dbReference>
<dbReference type="GO" id="GO:0008033">
    <property type="term" value="P:tRNA processing"/>
    <property type="evidence" value="ECO:0007669"/>
    <property type="project" value="UniProtKB-KW"/>
</dbReference>
<dbReference type="EC" id="2.1.1.282" evidence="3"/>
<feature type="domain" description="tRNA wybutosine-synthesizing protein" evidence="13">
    <location>
        <begin position="12"/>
        <end position="191"/>
    </location>
</feature>
<gene>
    <name evidence="14" type="primary">TYW3</name>
</gene>
<dbReference type="SUPFAM" id="SSF111278">
    <property type="entry name" value="SSo0622-like"/>
    <property type="match status" value="1"/>
</dbReference>
<evidence type="ECO:0000256" key="5">
    <source>
        <dbReference type="ARBA" id="ARBA00022603"/>
    </source>
</evidence>
<protein>
    <recommendedName>
        <fullName evidence="4">tRNA wybutosine-synthesizing protein 3 homolog</fullName>
        <ecNumber evidence="3">2.1.1.282</ecNumber>
    </recommendedName>
    <alternativeName>
        <fullName evidence="10">tRNA(Phe) 7-((3-amino-3-carboxypropyl)-4-demethylwyosine(37)-N(4))-methyltransferase</fullName>
    </alternativeName>
</protein>
<dbReference type="Ensembl" id="ENSPCLT00000010089.1">
    <property type="protein sequence ID" value="ENSPCLP00000007368.1"/>
    <property type="gene ID" value="ENSPCLG00000006131.1"/>
</dbReference>
<reference evidence="14" key="2">
    <citation type="submission" date="2025-09" db="UniProtKB">
        <authorList>
            <consortium name="Ensembl"/>
        </authorList>
    </citation>
    <scope>IDENTIFICATION</scope>
</reference>
<dbReference type="GO" id="GO:0032259">
    <property type="term" value="P:methylation"/>
    <property type="evidence" value="ECO:0007669"/>
    <property type="project" value="UniProtKB-KW"/>
</dbReference>
<sequence length="258" mass="28094">MAAFGRWKAQRLARQDCSRRGALDERVAGVVRLLNGRAPFCTTSSCSGRLVLAEGGAALSAGIPKRRCRWLLVAHEPCGCADVMAALENATGNVVFKFEPFVLHVLCQELQDAQLLHSVAIESGFKNSGITVGRGGKIMMAVRSAHCLEVPLTHMGKLMVSEEYIEFLVHVANQKMEENATRIDRFYKHLEAALEAAGGVSSSPSTDTGQVHAVYVRRRKRKTAREQDVLPSPEGHNEELEPGDDPEGSLDIFAGITL</sequence>
<dbReference type="CTD" id="127253"/>
<dbReference type="Proteomes" id="UP000472261">
    <property type="component" value="Unplaced"/>
</dbReference>
<dbReference type="RefSeq" id="XP_031460305.1">
    <property type="nucleotide sequence ID" value="XM_031604445.1"/>
</dbReference>
<evidence type="ECO:0000256" key="6">
    <source>
        <dbReference type="ARBA" id="ARBA00022679"/>
    </source>
</evidence>
<feature type="region of interest" description="Disordered" evidence="12">
    <location>
        <begin position="218"/>
        <end position="258"/>
    </location>
</feature>
<keyword evidence="15" id="KW-1185">Reference proteome</keyword>
<evidence type="ECO:0000313" key="15">
    <source>
        <dbReference type="Proteomes" id="UP000472261"/>
    </source>
</evidence>
<accession>A0A669PLW5</accession>
<evidence type="ECO:0000256" key="1">
    <source>
        <dbReference type="ARBA" id="ARBA00004797"/>
    </source>
</evidence>
<dbReference type="Pfam" id="PF02676">
    <property type="entry name" value="TYW3"/>
    <property type="match status" value="1"/>
</dbReference>
<evidence type="ECO:0000256" key="11">
    <source>
        <dbReference type="ARBA" id="ARBA00049202"/>
    </source>
</evidence>
<proteinExistence type="inferred from homology"/>
<dbReference type="InterPro" id="IPR003827">
    <property type="entry name" value="tRNA_yW-synthesising"/>
</dbReference>
<dbReference type="AlphaFoldDB" id="A0A669PLW5"/>
<dbReference type="PANTHER" id="PTHR48418">
    <property type="entry name" value="TRNA WYBUTOSINE-SYNTHESIZING PROTEIN 3"/>
    <property type="match status" value="1"/>
</dbReference>
<dbReference type="InterPro" id="IPR036602">
    <property type="entry name" value="tRNA_yW-synthesising-like_sf"/>
</dbReference>
<evidence type="ECO:0000256" key="4">
    <source>
        <dbReference type="ARBA" id="ARBA00016536"/>
    </source>
</evidence>
<dbReference type="OMA" id="TWLYVSH"/>
<comment type="pathway">
    <text evidence="1">tRNA modification; wybutosine-tRNA(Phe) biosynthesis.</text>
</comment>
<keyword evidence="8" id="KW-0819">tRNA processing</keyword>
<dbReference type="GeneID" id="116235969"/>
<dbReference type="PANTHER" id="PTHR48418:SF1">
    <property type="entry name" value="TRNA WYBUTOSINE-SYNTHESIZING PROTEIN 3"/>
    <property type="match status" value="1"/>
</dbReference>
<keyword evidence="6" id="KW-0808">Transferase</keyword>
<keyword evidence="5" id="KW-0489">Methyltransferase</keyword>
<dbReference type="OrthoDB" id="263283at2759"/>
<evidence type="ECO:0000256" key="3">
    <source>
        <dbReference type="ARBA" id="ARBA00012750"/>
    </source>
</evidence>
<dbReference type="FunFam" id="3.30.1960.10:FF:000001">
    <property type="entry name" value="tRNA wybutosine-synthesizing protein 3 homolog"/>
    <property type="match status" value="1"/>
</dbReference>
<evidence type="ECO:0000256" key="8">
    <source>
        <dbReference type="ARBA" id="ARBA00022694"/>
    </source>
</evidence>
<reference evidence="14" key="1">
    <citation type="submission" date="2025-08" db="UniProtKB">
        <authorList>
            <consortium name="Ensembl"/>
        </authorList>
    </citation>
    <scope>IDENTIFICATION</scope>
</reference>
<comment type="similarity">
    <text evidence="2">Belongs to the TYW3 family.</text>
</comment>